<evidence type="ECO:0000313" key="3">
    <source>
        <dbReference type="Proteomes" id="UP001156921"/>
    </source>
</evidence>
<name>A0ABQ6BFS0_9CAUL</name>
<dbReference type="Gene3D" id="2.160.20.120">
    <property type="match status" value="1"/>
</dbReference>
<proteinExistence type="predicted"/>
<evidence type="ECO:0000259" key="1">
    <source>
        <dbReference type="Pfam" id="PF10988"/>
    </source>
</evidence>
<gene>
    <name evidence="2" type="ORF">GCM10007859_05150</name>
</gene>
<feature type="domain" description="Putative auto-transporter adhesin head GIN" evidence="1">
    <location>
        <begin position="73"/>
        <end position="243"/>
    </location>
</feature>
<dbReference type="InterPro" id="IPR021255">
    <property type="entry name" value="DUF2807"/>
</dbReference>
<comment type="caution">
    <text evidence="2">The sequence shown here is derived from an EMBL/GenBank/DDBJ whole genome shotgun (WGS) entry which is preliminary data.</text>
</comment>
<keyword evidence="3" id="KW-1185">Reference proteome</keyword>
<dbReference type="RefSeq" id="WP_284220822.1">
    <property type="nucleotide sequence ID" value="NZ_BSOY01000006.1"/>
</dbReference>
<evidence type="ECO:0000313" key="2">
    <source>
        <dbReference type="EMBL" id="GLS00509.1"/>
    </source>
</evidence>
<dbReference type="Pfam" id="PF10988">
    <property type="entry name" value="DUF2807"/>
    <property type="match status" value="1"/>
</dbReference>
<dbReference type="EMBL" id="BSOY01000006">
    <property type="protein sequence ID" value="GLS00509.1"/>
    <property type="molecule type" value="Genomic_DNA"/>
</dbReference>
<accession>A0ABQ6BFS0</accession>
<sequence>MIRNLLIITGVGFVLALAGIGGAVALVGNDVQRHDWTWVVTEGPAGDDSIRFERGEVDPEVTRTLPWTGGDQLSVMMPGHVVYRQGEEAGVSVTGPRGMVDRVRLENGRLTLTGYDEDEEERGYIRWSRNGIRAWSATEALKVVVTAPSVTRFETAADGDLSIRDYDQPALEVTVNGSGDVRARGRATTLNLTVNGSGDVELDELVVTDAKVSVAGRGDVRVGPTGRADIEVSGRGDVTLTRTPAQLAQSITGWGEVDQD</sequence>
<dbReference type="Proteomes" id="UP001156921">
    <property type="component" value="Unassembled WGS sequence"/>
</dbReference>
<reference evidence="3" key="1">
    <citation type="journal article" date="2019" name="Int. J. Syst. Evol. Microbiol.">
        <title>The Global Catalogue of Microorganisms (GCM) 10K type strain sequencing project: providing services to taxonomists for standard genome sequencing and annotation.</title>
        <authorList>
            <consortium name="The Broad Institute Genomics Platform"/>
            <consortium name="The Broad Institute Genome Sequencing Center for Infectious Disease"/>
            <person name="Wu L."/>
            <person name="Ma J."/>
        </authorList>
    </citation>
    <scope>NUCLEOTIDE SEQUENCE [LARGE SCALE GENOMIC DNA]</scope>
    <source>
        <strain evidence="3">NBRC 110107</strain>
    </source>
</reference>
<organism evidence="2 3">
    <name type="scientific">Brevundimonas denitrificans</name>
    <dbReference type="NCBI Taxonomy" id="1443434"/>
    <lineage>
        <taxon>Bacteria</taxon>
        <taxon>Pseudomonadati</taxon>
        <taxon>Pseudomonadota</taxon>
        <taxon>Alphaproteobacteria</taxon>
        <taxon>Caulobacterales</taxon>
        <taxon>Caulobacteraceae</taxon>
        <taxon>Brevundimonas</taxon>
    </lineage>
</organism>
<protein>
    <submittedName>
        <fullName evidence="2">DUF2807 domain-containing protein</fullName>
    </submittedName>
</protein>